<proteinExistence type="predicted"/>
<sequence length="294" mass="32487">MVNSSHEAMHRIFQEYPGLFTGVSKVLGLPFVPPKRVTVLPTDLTEIQPVERRVDTLLRFDGEESFLLAVEAQSAKDPDKPASWAYYLSFLYTKYKIPPLLLVVCQDRTTAEWAARPMVLGPEQWPSLTLRPLVVGPHNMPLITDPDEARADLALAALSAITHAKAPAVGGILKTLSTALRDAPATVVVPIIEFIAQGLGSNRRAAELWRNLVAVDLSPYKSYIFEEFRDEGRAQRGAEDIVLVLEARGFDISDEIRERITGCDDPDVLRDWLTRAVTASSAEAIFTHGPDDEG</sequence>
<evidence type="ECO:0000313" key="2">
    <source>
        <dbReference type="Proteomes" id="UP000502665"/>
    </source>
</evidence>
<evidence type="ECO:0000313" key="1">
    <source>
        <dbReference type="EMBL" id="QJT03895.1"/>
    </source>
</evidence>
<dbReference type="EMBL" id="CP049838">
    <property type="protein sequence ID" value="QJT03895.1"/>
    <property type="molecule type" value="Genomic_DNA"/>
</dbReference>
<protein>
    <recommendedName>
        <fullName evidence="3">Transposase (putative) YhgA-like domain-containing protein</fullName>
    </recommendedName>
</protein>
<name>A0A6M4WX22_9ACTN</name>
<accession>A0A6M4WX22</accession>
<gene>
    <name evidence="1" type="ORF">G9272_29420</name>
</gene>
<organism evidence="1 2">
    <name type="scientific">Streptomyces asoensis</name>
    <dbReference type="NCBI Taxonomy" id="249586"/>
    <lineage>
        <taxon>Bacteria</taxon>
        <taxon>Bacillati</taxon>
        <taxon>Actinomycetota</taxon>
        <taxon>Actinomycetes</taxon>
        <taxon>Kitasatosporales</taxon>
        <taxon>Streptomycetaceae</taxon>
        <taxon>Streptomyces</taxon>
    </lineage>
</organism>
<dbReference type="Proteomes" id="UP000502665">
    <property type="component" value="Chromosome"/>
</dbReference>
<reference evidence="1" key="1">
    <citation type="submission" date="2020-03" db="EMBL/GenBank/DDBJ databases">
        <title>Molecular networking-based the target discovery of potent antiproliferative macrolactams: 5/6/7/16 polycyclic ansamycins and glycosylated trienomycin from Streptomyces cacaoi subsp. asoensis.</title>
        <authorList>
            <person name="Liu L.-L."/>
        </authorList>
    </citation>
    <scope>NUCLEOTIDE SEQUENCE [LARGE SCALE GENOMIC DNA]</scope>
    <source>
        <strain evidence="1">H2S5</strain>
    </source>
</reference>
<dbReference type="PANTHER" id="PTHR34613">
    <property type="entry name" value="SLL0800 PROTEIN"/>
    <property type="match status" value="1"/>
</dbReference>
<evidence type="ECO:0008006" key="3">
    <source>
        <dbReference type="Google" id="ProtNLM"/>
    </source>
</evidence>
<dbReference type="RefSeq" id="WP_171399294.1">
    <property type="nucleotide sequence ID" value="NZ_CP049838.1"/>
</dbReference>
<keyword evidence="2" id="KW-1185">Reference proteome</keyword>
<dbReference type="AlphaFoldDB" id="A0A6M4WX22"/>
<dbReference type="PANTHER" id="PTHR34613:SF1">
    <property type="entry name" value="SLL6017 PROTEIN"/>
    <property type="match status" value="1"/>
</dbReference>